<gene>
    <name evidence="2" type="ORF">ANN_25776</name>
</gene>
<feature type="region of interest" description="Disordered" evidence="1">
    <location>
        <begin position="1"/>
        <end position="20"/>
    </location>
</feature>
<name>A0ABQ8S4B1_PERAM</name>
<dbReference type="EMBL" id="JAJSOF020000036">
    <property type="protein sequence ID" value="KAJ4428783.1"/>
    <property type="molecule type" value="Genomic_DNA"/>
</dbReference>
<dbReference type="Proteomes" id="UP001148838">
    <property type="component" value="Unassembled WGS sequence"/>
</dbReference>
<evidence type="ECO:0000313" key="2">
    <source>
        <dbReference type="EMBL" id="KAJ4428783.1"/>
    </source>
</evidence>
<sequence>MAGLCEGGNEPSGSLKAISDEPREFNLPTLPQKYITYEVEKLPTKYGVHSEEYVPTAVTSSSVSPEVLVILNSAVVGCRVISIRLRNYVLSIAYATGDSSSQKLERKPVQCCQLNMNTVARTGERNIIKQVNRIVYSKTIIVFEYDGSVTRGACKELIGLPHDCPDGMFYSPKKYRGLSLMKASWEAYVQHINICNTVLRVDDCHLHIIRDLVSEKVSALLKLNITTIDAINWSGRKIRKHLRNDAFQTWTNHTLRGKGVIVYSDLPKANSWVSNRKGLSSSEWTNALKMSSNIWAVRAIPGRTLSTTRCRHPDCSELETLGHVLGQCPKGELLINARHHRVRHALTTSLKTLNWEIHEEVHCVSSDGSNGRLKRALVLNPTIRFERNLNQATEVDIEKKSIYEPCLPYLSQKYNVPLKQWPVIGLLFGSRACDVTYHTGYGASSGHPPSELPSSLGTIDCAVASRVTCSILLTHRPFAPVLYSQFKNIDSELCPATFKGRDIRLSFFSPPVYKCELKTKGDEVDLIGSYDKEDVNSNEGDDEENYFVRDRAYLLALRTEPIRAVDEVMLRLLSSFKIIAFYRVSSREL</sequence>
<reference evidence="2 3" key="1">
    <citation type="journal article" date="2022" name="Allergy">
        <title>Genome assembly and annotation of Periplaneta americana reveal a comprehensive cockroach allergen profile.</title>
        <authorList>
            <person name="Wang L."/>
            <person name="Xiong Q."/>
            <person name="Saelim N."/>
            <person name="Wang L."/>
            <person name="Nong W."/>
            <person name="Wan A.T."/>
            <person name="Shi M."/>
            <person name="Liu X."/>
            <person name="Cao Q."/>
            <person name="Hui J.H.L."/>
            <person name="Sookrung N."/>
            <person name="Leung T.F."/>
            <person name="Tungtrongchitr A."/>
            <person name="Tsui S.K.W."/>
        </authorList>
    </citation>
    <scope>NUCLEOTIDE SEQUENCE [LARGE SCALE GENOMIC DNA]</scope>
    <source>
        <strain evidence="2">PWHHKU_190912</strain>
    </source>
</reference>
<evidence type="ECO:0008006" key="4">
    <source>
        <dbReference type="Google" id="ProtNLM"/>
    </source>
</evidence>
<keyword evidence="3" id="KW-1185">Reference proteome</keyword>
<organism evidence="2 3">
    <name type="scientific">Periplaneta americana</name>
    <name type="common">American cockroach</name>
    <name type="synonym">Blatta americana</name>
    <dbReference type="NCBI Taxonomy" id="6978"/>
    <lineage>
        <taxon>Eukaryota</taxon>
        <taxon>Metazoa</taxon>
        <taxon>Ecdysozoa</taxon>
        <taxon>Arthropoda</taxon>
        <taxon>Hexapoda</taxon>
        <taxon>Insecta</taxon>
        <taxon>Pterygota</taxon>
        <taxon>Neoptera</taxon>
        <taxon>Polyneoptera</taxon>
        <taxon>Dictyoptera</taxon>
        <taxon>Blattodea</taxon>
        <taxon>Blattoidea</taxon>
        <taxon>Blattidae</taxon>
        <taxon>Blattinae</taxon>
        <taxon>Periplaneta</taxon>
    </lineage>
</organism>
<protein>
    <recommendedName>
        <fullName evidence="4">Reverse transcriptase</fullName>
    </recommendedName>
</protein>
<comment type="caution">
    <text evidence="2">The sequence shown here is derived from an EMBL/GenBank/DDBJ whole genome shotgun (WGS) entry which is preliminary data.</text>
</comment>
<evidence type="ECO:0000313" key="3">
    <source>
        <dbReference type="Proteomes" id="UP001148838"/>
    </source>
</evidence>
<evidence type="ECO:0000256" key="1">
    <source>
        <dbReference type="SAM" id="MobiDB-lite"/>
    </source>
</evidence>
<accession>A0ABQ8S4B1</accession>
<proteinExistence type="predicted"/>